<evidence type="ECO:0000313" key="14">
    <source>
        <dbReference type="Proteomes" id="UP000316726"/>
    </source>
</evidence>
<reference evidence="13 14" key="1">
    <citation type="submission" date="2018-07" db="EMBL/GenBank/DDBJ databases">
        <title>The complete nuclear genome of the prasinophyte Chloropicon primus (CCMP1205).</title>
        <authorList>
            <person name="Pombert J.-F."/>
            <person name="Otis C."/>
            <person name="Turmel M."/>
            <person name="Lemieux C."/>
        </authorList>
    </citation>
    <scope>NUCLEOTIDE SEQUENCE [LARGE SCALE GENOMIC DNA]</scope>
    <source>
        <strain evidence="13 14">CCMP1205</strain>
    </source>
</reference>
<dbReference type="Gene3D" id="3.90.1480.20">
    <property type="entry name" value="Glycosyl transferase family 29"/>
    <property type="match status" value="1"/>
</dbReference>
<comment type="similarity">
    <text evidence="2">Belongs to the glycosyltransferase 29 family.</text>
</comment>
<dbReference type="EMBL" id="CP031037">
    <property type="protein sequence ID" value="QDZ20870.1"/>
    <property type="molecule type" value="Genomic_DNA"/>
</dbReference>
<dbReference type="PANTHER" id="PTHR11987:SF36">
    <property type="entry name" value="SIA-ALPHA-2,3-GAL-BETA-1,4-GLCNAC-R:ALPHA 2,8-SIALYLTRANSFERASE"/>
    <property type="match status" value="1"/>
</dbReference>
<keyword evidence="9" id="KW-0472">Membrane</keyword>
<dbReference type="Pfam" id="PF02469">
    <property type="entry name" value="Fasciclin"/>
    <property type="match status" value="1"/>
</dbReference>
<keyword evidence="7" id="KW-1133">Transmembrane helix</keyword>
<dbReference type="InterPro" id="IPR000782">
    <property type="entry name" value="FAS1_domain"/>
</dbReference>
<evidence type="ECO:0000256" key="11">
    <source>
        <dbReference type="SAM" id="MobiDB-lite"/>
    </source>
</evidence>
<dbReference type="InterPro" id="IPR038578">
    <property type="entry name" value="GT29-like_sf"/>
</dbReference>
<proteinExistence type="inferred from homology"/>
<dbReference type="SUPFAM" id="SSF82153">
    <property type="entry name" value="FAS1 domain"/>
    <property type="match status" value="1"/>
</dbReference>
<dbReference type="Proteomes" id="UP000316726">
    <property type="component" value="Chromosome 4"/>
</dbReference>
<keyword evidence="6" id="KW-0735">Signal-anchor</keyword>
<keyword evidence="10" id="KW-0325">Glycoprotein</keyword>
<dbReference type="PANTHER" id="PTHR11987">
    <property type="entry name" value="ALPHA-2,8-SIALYLTRANSFERASE"/>
    <property type="match status" value="1"/>
</dbReference>
<evidence type="ECO:0000256" key="5">
    <source>
        <dbReference type="ARBA" id="ARBA00022692"/>
    </source>
</evidence>
<dbReference type="Pfam" id="PF00777">
    <property type="entry name" value="Glyco_transf_29"/>
    <property type="match status" value="1"/>
</dbReference>
<dbReference type="GO" id="GO:0000139">
    <property type="term" value="C:Golgi membrane"/>
    <property type="evidence" value="ECO:0007669"/>
    <property type="project" value="UniProtKB-SubCell"/>
</dbReference>
<evidence type="ECO:0000256" key="9">
    <source>
        <dbReference type="ARBA" id="ARBA00023136"/>
    </source>
</evidence>
<dbReference type="PROSITE" id="PS50213">
    <property type="entry name" value="FAS1"/>
    <property type="match status" value="1"/>
</dbReference>
<keyword evidence="14" id="KW-1185">Reference proteome</keyword>
<feature type="domain" description="FAS1" evidence="12">
    <location>
        <begin position="1"/>
        <end position="163"/>
    </location>
</feature>
<accession>A0A5B8MNG9</accession>
<dbReference type="InterPro" id="IPR050943">
    <property type="entry name" value="Glycosyltr_29_Sialyltrsf"/>
</dbReference>
<dbReference type="OrthoDB" id="10264956at2759"/>
<feature type="region of interest" description="Disordered" evidence="11">
    <location>
        <begin position="567"/>
        <end position="597"/>
    </location>
</feature>
<evidence type="ECO:0000256" key="7">
    <source>
        <dbReference type="ARBA" id="ARBA00022989"/>
    </source>
</evidence>
<evidence type="ECO:0000313" key="13">
    <source>
        <dbReference type="EMBL" id="QDZ20870.1"/>
    </source>
</evidence>
<organism evidence="13 14">
    <name type="scientific">Chloropicon primus</name>
    <dbReference type="NCBI Taxonomy" id="1764295"/>
    <lineage>
        <taxon>Eukaryota</taxon>
        <taxon>Viridiplantae</taxon>
        <taxon>Chlorophyta</taxon>
        <taxon>Chloropicophyceae</taxon>
        <taxon>Chloropicales</taxon>
        <taxon>Chloropicaceae</taxon>
        <taxon>Chloropicon</taxon>
    </lineage>
</organism>
<keyword evidence="3 13" id="KW-0328">Glycosyltransferase</keyword>
<sequence length="597" mass="67094">MKGKSGLRTLFVALFTCIFTVTLLHLSYFDNWVHQKLLRDPRHARDNVLNVISDYSLVVLNELVEMDVDFTLFAPTTRALGLKLENASSCVLADFFEDHIVYERIVTSSVPDGESGKRYESASGDDLILKRTEEQLMVKDVPVLYDNVVVGTRGIVHVVDALLSDVNMAQGGVAEAGGVASDQAASDQVVAASGGAGDAKKGDKRNLPKNPFDVENLNKVKNIEMCNGHGFVGEDEKCHCASLYTGDDCSEVVHVPTLEGIVGHSPIVFNKQKFQGMDEIMVRTEAKTLTMLPKVTQAAKKSIMQVLPQDDPFHGRVFNVCSLVGSSGSLLYFENGPEIDRSDLVIRFNHAPTKMFEKYVGSRTDLRISNGEHLGFNERPNERSFHHLRSKSFLARMLLYEKHFGKKRDMPYLVHPGFTEYVANASIPYIASSGYFAILMAMEVCSHVNLYGFHSSFNQGSRHHYFNNEVPANPNRDTSEYERLKKLEDHGLIKFAEPCLHECYGSSSDCETCFGMPMYKVTAMQKLSEKQIKMAEKLEADRLKFRLWEAVPERMWEWDEVKGLIKKQQRRGGKKGRGGKGKHLRRVLLQDSDEDDC</sequence>
<name>A0A5B8MNG9_9CHLO</name>
<keyword evidence="8" id="KW-0333">Golgi apparatus</keyword>
<dbReference type="AlphaFoldDB" id="A0A5B8MNG9"/>
<evidence type="ECO:0000256" key="8">
    <source>
        <dbReference type="ARBA" id="ARBA00023034"/>
    </source>
</evidence>
<dbReference type="InterPro" id="IPR001675">
    <property type="entry name" value="Glyco_trans_29"/>
</dbReference>
<gene>
    <name evidence="13" type="ORF">A3770_04p33880</name>
</gene>
<evidence type="ECO:0000256" key="2">
    <source>
        <dbReference type="ARBA" id="ARBA00006003"/>
    </source>
</evidence>
<protein>
    <submittedName>
        <fullName evidence="13">Sialyltransferase</fullName>
    </submittedName>
</protein>
<dbReference type="Gene3D" id="2.30.180.10">
    <property type="entry name" value="FAS1 domain"/>
    <property type="match status" value="1"/>
</dbReference>
<evidence type="ECO:0000256" key="10">
    <source>
        <dbReference type="ARBA" id="ARBA00023180"/>
    </source>
</evidence>
<evidence type="ECO:0000256" key="1">
    <source>
        <dbReference type="ARBA" id="ARBA00004323"/>
    </source>
</evidence>
<dbReference type="InterPro" id="IPR036378">
    <property type="entry name" value="FAS1_dom_sf"/>
</dbReference>
<keyword evidence="5" id="KW-0812">Transmembrane</keyword>
<dbReference type="CDD" id="cd19952">
    <property type="entry name" value="GT29"/>
    <property type="match status" value="1"/>
</dbReference>
<evidence type="ECO:0000256" key="3">
    <source>
        <dbReference type="ARBA" id="ARBA00022676"/>
    </source>
</evidence>
<comment type="subcellular location">
    <subcellularLocation>
        <location evidence="1">Golgi apparatus membrane</location>
        <topology evidence="1">Single-pass type II membrane protein</topology>
    </subcellularLocation>
</comment>
<feature type="region of interest" description="Disordered" evidence="11">
    <location>
        <begin position="191"/>
        <end position="210"/>
    </location>
</feature>
<dbReference type="SMART" id="SM00554">
    <property type="entry name" value="FAS1"/>
    <property type="match status" value="1"/>
</dbReference>
<evidence type="ECO:0000256" key="4">
    <source>
        <dbReference type="ARBA" id="ARBA00022679"/>
    </source>
</evidence>
<dbReference type="GO" id="GO:0008373">
    <property type="term" value="F:sialyltransferase activity"/>
    <property type="evidence" value="ECO:0007669"/>
    <property type="project" value="InterPro"/>
</dbReference>
<feature type="compositionally biased region" description="Basic residues" evidence="11">
    <location>
        <begin position="567"/>
        <end position="586"/>
    </location>
</feature>
<evidence type="ECO:0000259" key="12">
    <source>
        <dbReference type="PROSITE" id="PS50213"/>
    </source>
</evidence>
<keyword evidence="4 13" id="KW-0808">Transferase</keyword>
<evidence type="ECO:0000256" key="6">
    <source>
        <dbReference type="ARBA" id="ARBA00022968"/>
    </source>
</evidence>